<name>A0A0R2JYI8_9LACO</name>
<comment type="similarity">
    <text evidence="2">Belongs to the NADH dehydrogenase family.</text>
</comment>
<dbReference type="InterPro" id="IPR023753">
    <property type="entry name" value="FAD/NAD-binding_dom"/>
</dbReference>
<dbReference type="PATRIC" id="fig|1122148.6.peg.666"/>
<evidence type="ECO:0000256" key="4">
    <source>
        <dbReference type="ARBA" id="ARBA00022827"/>
    </source>
</evidence>
<dbReference type="InterPro" id="IPR036188">
    <property type="entry name" value="FAD/NAD-bd_sf"/>
</dbReference>
<evidence type="ECO:0000313" key="8">
    <source>
        <dbReference type="Proteomes" id="UP000051565"/>
    </source>
</evidence>
<dbReference type="GO" id="GO:0003955">
    <property type="term" value="F:NAD(P)H dehydrogenase (quinone) activity"/>
    <property type="evidence" value="ECO:0007669"/>
    <property type="project" value="TreeGrafter"/>
</dbReference>
<keyword evidence="4" id="KW-0274">FAD</keyword>
<dbReference type="PANTHER" id="PTHR42913:SF3">
    <property type="entry name" value="64 KDA MITOCHONDRIAL NADH DEHYDROGENASE (EUROFUNG)"/>
    <property type="match status" value="1"/>
</dbReference>
<dbReference type="AlphaFoldDB" id="A0A0R2JYI8"/>
<dbReference type="EMBL" id="JQBT01000032">
    <property type="protein sequence ID" value="KRN79236.1"/>
    <property type="molecule type" value="Genomic_DNA"/>
</dbReference>
<dbReference type="SUPFAM" id="SSF51905">
    <property type="entry name" value="FAD/NAD(P)-binding domain"/>
    <property type="match status" value="2"/>
</dbReference>
<comment type="cofactor">
    <cofactor evidence="1">
        <name>FAD</name>
        <dbReference type="ChEBI" id="CHEBI:57692"/>
    </cofactor>
</comment>
<protein>
    <recommendedName>
        <fullName evidence="6">FAD/NAD(P)-binding domain-containing protein</fullName>
    </recommendedName>
</protein>
<evidence type="ECO:0000313" key="7">
    <source>
        <dbReference type="EMBL" id="KRN79236.1"/>
    </source>
</evidence>
<comment type="caution">
    <text evidence="7">The sequence shown here is derived from an EMBL/GenBank/DDBJ whole genome shotgun (WGS) entry which is preliminary data.</text>
</comment>
<evidence type="ECO:0000256" key="1">
    <source>
        <dbReference type="ARBA" id="ARBA00001974"/>
    </source>
</evidence>
<reference evidence="7 8" key="1">
    <citation type="journal article" date="2015" name="Genome Announc.">
        <title>Expanding the biotechnology potential of lactobacilli through comparative genomics of 213 strains and associated genera.</title>
        <authorList>
            <person name="Sun Z."/>
            <person name="Harris H.M."/>
            <person name="McCann A."/>
            <person name="Guo C."/>
            <person name="Argimon S."/>
            <person name="Zhang W."/>
            <person name="Yang X."/>
            <person name="Jeffery I.B."/>
            <person name="Cooney J.C."/>
            <person name="Kagawa T.F."/>
            <person name="Liu W."/>
            <person name="Song Y."/>
            <person name="Salvetti E."/>
            <person name="Wrobel A."/>
            <person name="Rasinkangas P."/>
            <person name="Parkhill J."/>
            <person name="Rea M.C."/>
            <person name="O'Sullivan O."/>
            <person name="Ritari J."/>
            <person name="Douillard F.P."/>
            <person name="Paul Ross R."/>
            <person name="Yang R."/>
            <person name="Briner A.E."/>
            <person name="Felis G.E."/>
            <person name="de Vos W.M."/>
            <person name="Barrangou R."/>
            <person name="Klaenhammer T.R."/>
            <person name="Caufield P.W."/>
            <person name="Cui Y."/>
            <person name="Zhang H."/>
            <person name="O'Toole P.W."/>
        </authorList>
    </citation>
    <scope>NUCLEOTIDE SEQUENCE [LARGE SCALE GENOMIC DNA]</scope>
    <source>
        <strain evidence="7 8">DSM 20690</strain>
    </source>
</reference>
<feature type="domain" description="FAD/NAD(P)-binding" evidence="6">
    <location>
        <begin position="6"/>
        <end position="317"/>
    </location>
</feature>
<gene>
    <name evidence="7" type="ORF">IV52_GL000644</name>
</gene>
<dbReference type="GO" id="GO:0019646">
    <property type="term" value="P:aerobic electron transport chain"/>
    <property type="evidence" value="ECO:0007669"/>
    <property type="project" value="TreeGrafter"/>
</dbReference>
<evidence type="ECO:0000259" key="6">
    <source>
        <dbReference type="Pfam" id="PF07992"/>
    </source>
</evidence>
<organism evidence="7 8">
    <name type="scientific">Fructilactobacillus lindneri DSM 20690 = JCM 11027</name>
    <dbReference type="NCBI Taxonomy" id="1122148"/>
    <lineage>
        <taxon>Bacteria</taxon>
        <taxon>Bacillati</taxon>
        <taxon>Bacillota</taxon>
        <taxon>Bacilli</taxon>
        <taxon>Lactobacillales</taxon>
        <taxon>Lactobacillaceae</taxon>
        <taxon>Fructilactobacillus</taxon>
    </lineage>
</organism>
<dbReference type="PRINTS" id="PR00368">
    <property type="entry name" value="FADPNR"/>
</dbReference>
<evidence type="ECO:0000256" key="5">
    <source>
        <dbReference type="ARBA" id="ARBA00023002"/>
    </source>
</evidence>
<dbReference type="STRING" id="53444.AYR59_06720"/>
<keyword evidence="8" id="KW-1185">Reference proteome</keyword>
<dbReference type="InterPro" id="IPR051169">
    <property type="entry name" value="NADH-Q_oxidoreductase"/>
</dbReference>
<keyword evidence="3" id="KW-0285">Flavoprotein</keyword>
<accession>A0A0R2JYI8</accession>
<dbReference type="Pfam" id="PF07992">
    <property type="entry name" value="Pyr_redox_2"/>
    <property type="match status" value="1"/>
</dbReference>
<dbReference type="PRINTS" id="PR00411">
    <property type="entry name" value="PNDRDTASEI"/>
</dbReference>
<proteinExistence type="inferred from homology"/>
<dbReference type="Proteomes" id="UP000051565">
    <property type="component" value="Unassembled WGS sequence"/>
</dbReference>
<keyword evidence="5" id="KW-0560">Oxidoreductase</keyword>
<evidence type="ECO:0000256" key="3">
    <source>
        <dbReference type="ARBA" id="ARBA00022630"/>
    </source>
</evidence>
<sequence length="394" mass="43168">MLIMTDVLVLGAGYAGLRACKQLAKSKLDLNITLVNKNSYNYDATALETVAAGATAPENIMMDIADVTSNKVHFIQDEVEVINRNQNSVVLKNSKQELKYDYLFNALGFEPETFGTPGADEYALQISNIDNAVADYETVVKHLETYQKTGNKDYLSMVVVGGGLTSAELLGELVHQIPKWARKYGFDKADFQLTCIGPNLLSMFDEKQRAYAQRYLEKHGVKFILGQNVKSVSDTGVIYGDNNHNLPARTVFWTAGVSGSHVIEKSGYPEHRDRVAVNDDMTSPTNANEYIIGDVAAVKDQSTGRFYPPTGQIAIQEANIAVANLKAKLTHSKPVPFTYRSLGTVCSLGPTTGIAYDLLGFPIKLTGILVPTIKNLIFKRSAFELSGLKAALQR</sequence>
<evidence type="ECO:0000256" key="2">
    <source>
        <dbReference type="ARBA" id="ARBA00005272"/>
    </source>
</evidence>
<dbReference type="Gene3D" id="3.50.50.100">
    <property type="match status" value="1"/>
</dbReference>
<dbReference type="PANTHER" id="PTHR42913">
    <property type="entry name" value="APOPTOSIS-INDUCING FACTOR 1"/>
    <property type="match status" value="1"/>
</dbReference>